<evidence type="ECO:0000313" key="8">
    <source>
        <dbReference type="EMBL" id="SDG30492.1"/>
    </source>
</evidence>
<comment type="subcellular location">
    <subcellularLocation>
        <location evidence="1">Cell outer membrane</location>
    </subcellularLocation>
</comment>
<dbReference type="Gene3D" id="1.25.40.390">
    <property type="match status" value="1"/>
</dbReference>
<evidence type="ECO:0000256" key="5">
    <source>
        <dbReference type="ARBA" id="ARBA00023237"/>
    </source>
</evidence>
<keyword evidence="9" id="KW-1185">Reference proteome</keyword>
<keyword evidence="5" id="KW-0998">Cell outer membrane</keyword>
<keyword evidence="3" id="KW-0732">Signal</keyword>
<organism evidence="8 9">
    <name type="scientific">Pedobacter terrae</name>
    <dbReference type="NCBI Taxonomy" id="405671"/>
    <lineage>
        <taxon>Bacteria</taxon>
        <taxon>Pseudomonadati</taxon>
        <taxon>Bacteroidota</taxon>
        <taxon>Sphingobacteriia</taxon>
        <taxon>Sphingobacteriales</taxon>
        <taxon>Sphingobacteriaceae</taxon>
        <taxon>Pedobacter</taxon>
    </lineage>
</organism>
<name>A0A1G7T5X3_9SPHI</name>
<sequence length="537" mass="59188">MHNFSDLQLLNKMKSYIIYSFIFIAIVSAGCKKEFFNIPPQDSLSADNFYQNTEQVQASTIALYNSPWFDWNAKASWCISELLSGNAHTYSPDVINFGNFSVTGDNTQLASAWNSLYSVIAQSNALINNLKAKVPASVPAPIVNNAIGEARFMRAMAYFYLVRTWGNVPIIENSLDNVSNYQINTNPVTDVYKFIINDLKFAEDNCDKMIRTGSVSQGKVSSGSASALLSKVYLYMRDYPNARLKAEQVINSGEFKLYGVDISGKTYADLFKTANNNNEESVAAIQWLGGSAYGHGNALQSFLAFNSEITGTGDGYGSVTPSIDLLTAFEPGDLRRKPTVMMQGDVYPEINQAKGGYTLPAGAVAQGMPAFIKKYVVGTPADNGGKGASFSTGNNTYLMRYADVLLIEAEAVLAGADRTSDDAALIPFNKIRKRAGLIPKTSITIQDIYQERRMEFVFEADYWFDLGRLDGFNVTSHPKAIAIISNQERGIYSNTTPVVIWGQKYTPTDANFRLPYPTTETILNPKLLLAPVPYNFK</sequence>
<dbReference type="InterPro" id="IPR011990">
    <property type="entry name" value="TPR-like_helical_dom_sf"/>
</dbReference>
<evidence type="ECO:0000256" key="2">
    <source>
        <dbReference type="ARBA" id="ARBA00006275"/>
    </source>
</evidence>
<dbReference type="Pfam" id="PF14322">
    <property type="entry name" value="SusD-like_3"/>
    <property type="match status" value="1"/>
</dbReference>
<evidence type="ECO:0000256" key="1">
    <source>
        <dbReference type="ARBA" id="ARBA00004442"/>
    </source>
</evidence>
<evidence type="ECO:0000256" key="4">
    <source>
        <dbReference type="ARBA" id="ARBA00023136"/>
    </source>
</evidence>
<dbReference type="InterPro" id="IPR033985">
    <property type="entry name" value="SusD-like_N"/>
</dbReference>
<gene>
    <name evidence="8" type="ORF">SAMN05421827_10567</name>
</gene>
<feature type="domain" description="RagB/SusD" evidence="6">
    <location>
        <begin position="280"/>
        <end position="527"/>
    </location>
</feature>
<dbReference type="SUPFAM" id="SSF48452">
    <property type="entry name" value="TPR-like"/>
    <property type="match status" value="1"/>
</dbReference>
<dbReference type="InterPro" id="IPR012944">
    <property type="entry name" value="SusD_RagB_dom"/>
</dbReference>
<evidence type="ECO:0000259" key="7">
    <source>
        <dbReference type="Pfam" id="PF14322"/>
    </source>
</evidence>
<reference evidence="9" key="1">
    <citation type="submission" date="2016-10" db="EMBL/GenBank/DDBJ databases">
        <authorList>
            <person name="Varghese N."/>
            <person name="Submissions S."/>
        </authorList>
    </citation>
    <scope>NUCLEOTIDE SEQUENCE [LARGE SCALE GENOMIC DNA]</scope>
    <source>
        <strain evidence="9">DSM 17933</strain>
    </source>
</reference>
<dbReference type="AlphaFoldDB" id="A0A1G7T5X3"/>
<keyword evidence="4" id="KW-0472">Membrane</keyword>
<comment type="similarity">
    <text evidence="2">Belongs to the SusD family.</text>
</comment>
<dbReference type="Proteomes" id="UP000199643">
    <property type="component" value="Unassembled WGS sequence"/>
</dbReference>
<dbReference type="EMBL" id="FNCH01000005">
    <property type="protein sequence ID" value="SDG30492.1"/>
    <property type="molecule type" value="Genomic_DNA"/>
</dbReference>
<evidence type="ECO:0000256" key="3">
    <source>
        <dbReference type="ARBA" id="ARBA00022729"/>
    </source>
</evidence>
<proteinExistence type="inferred from homology"/>
<dbReference type="STRING" id="405671.SAMN05421827_10567"/>
<accession>A0A1G7T5X3</accession>
<evidence type="ECO:0000313" key="9">
    <source>
        <dbReference type="Proteomes" id="UP000199643"/>
    </source>
</evidence>
<dbReference type="Pfam" id="PF07980">
    <property type="entry name" value="SusD_RagB"/>
    <property type="match status" value="1"/>
</dbReference>
<feature type="domain" description="SusD-like N-terminal" evidence="7">
    <location>
        <begin position="80"/>
        <end position="234"/>
    </location>
</feature>
<protein>
    <submittedName>
        <fullName evidence="8">Starch-binding associating with outer membrane</fullName>
    </submittedName>
</protein>
<dbReference type="GO" id="GO:0009279">
    <property type="term" value="C:cell outer membrane"/>
    <property type="evidence" value="ECO:0007669"/>
    <property type="project" value="UniProtKB-SubCell"/>
</dbReference>
<evidence type="ECO:0000259" key="6">
    <source>
        <dbReference type="Pfam" id="PF07980"/>
    </source>
</evidence>